<proteinExistence type="predicted"/>
<name>A0A0U1KWH8_9FIRM</name>
<sequence length="75" mass="8570">MIIRRIMQLYFLFLYLWAGYQFFSLVELTLAGNIADFSLRFPVIETFLPLSALVGLKQLISTGVYDQIHPAGLSQ</sequence>
<keyword evidence="2" id="KW-1185">Reference proteome</keyword>
<dbReference type="Proteomes" id="UP000049855">
    <property type="component" value="Unassembled WGS sequence"/>
</dbReference>
<evidence type="ECO:0000313" key="1">
    <source>
        <dbReference type="EMBL" id="CQR71792.1"/>
    </source>
</evidence>
<protein>
    <submittedName>
        <fullName evidence="1">Iron-sulfur cluster-binding protein</fullName>
    </submittedName>
</protein>
<dbReference type="AlphaFoldDB" id="A0A0U1KWH8"/>
<gene>
    <name evidence="1" type="ORF">SpAn4DRAFT_3658</name>
</gene>
<evidence type="ECO:0000313" key="2">
    <source>
        <dbReference type="Proteomes" id="UP000049855"/>
    </source>
</evidence>
<dbReference type="RefSeq" id="WP_021168868.1">
    <property type="nucleotide sequence ID" value="NZ_CTRP01000005.1"/>
</dbReference>
<organism evidence="1 2">
    <name type="scientific">Sporomusa ovata</name>
    <dbReference type="NCBI Taxonomy" id="2378"/>
    <lineage>
        <taxon>Bacteria</taxon>
        <taxon>Bacillati</taxon>
        <taxon>Bacillota</taxon>
        <taxon>Negativicutes</taxon>
        <taxon>Selenomonadales</taxon>
        <taxon>Sporomusaceae</taxon>
        <taxon>Sporomusa</taxon>
    </lineage>
</organism>
<reference evidence="2" key="1">
    <citation type="submission" date="2015-03" db="EMBL/GenBank/DDBJ databases">
        <authorList>
            <person name="Nijsse Bart"/>
        </authorList>
    </citation>
    <scope>NUCLEOTIDE SEQUENCE [LARGE SCALE GENOMIC DNA]</scope>
</reference>
<accession>A0A0U1KWH8</accession>
<dbReference type="EMBL" id="CTRP01000005">
    <property type="protein sequence ID" value="CQR71792.1"/>
    <property type="molecule type" value="Genomic_DNA"/>
</dbReference>